<evidence type="ECO:0000313" key="2">
    <source>
        <dbReference type="EMBL" id="RUT01582.1"/>
    </source>
</evidence>
<proteinExistence type="predicted"/>
<keyword evidence="3" id="KW-1185">Reference proteome</keyword>
<evidence type="ECO:0000256" key="1">
    <source>
        <dbReference type="SAM" id="MobiDB-lite"/>
    </source>
</evidence>
<evidence type="ECO:0000313" key="3">
    <source>
        <dbReference type="Proteomes" id="UP000271624"/>
    </source>
</evidence>
<dbReference type="AlphaFoldDB" id="A0A433V651"/>
<dbReference type="EMBL" id="RSCL01000019">
    <property type="protein sequence ID" value="RUT01582.1"/>
    <property type="molecule type" value="Genomic_DNA"/>
</dbReference>
<feature type="compositionally biased region" description="Polar residues" evidence="1">
    <location>
        <begin position="182"/>
        <end position="205"/>
    </location>
</feature>
<dbReference type="RefSeq" id="WP_233787939.1">
    <property type="nucleotide sequence ID" value="NZ_RSCL01000019.1"/>
</dbReference>
<comment type="caution">
    <text evidence="2">The sequence shown here is derived from an EMBL/GenBank/DDBJ whole genome shotgun (WGS) entry which is preliminary data.</text>
</comment>
<reference evidence="2" key="1">
    <citation type="submission" date="2018-12" db="EMBL/GenBank/DDBJ databases">
        <authorList>
            <person name="Will S."/>
            <person name="Neumann-Schaal M."/>
            <person name="Henke P."/>
        </authorList>
    </citation>
    <scope>NUCLEOTIDE SEQUENCE</scope>
    <source>
        <strain evidence="2">PCC 7102</strain>
    </source>
</reference>
<reference evidence="2" key="2">
    <citation type="journal article" date="2019" name="Genome Biol. Evol.">
        <title>Day and night: Metabolic profiles and evolutionary relationships of six axenic non-marine cyanobacteria.</title>
        <authorList>
            <person name="Will S.E."/>
            <person name="Henke P."/>
            <person name="Boedeker C."/>
            <person name="Huang S."/>
            <person name="Brinkmann H."/>
            <person name="Rohde M."/>
            <person name="Jarek M."/>
            <person name="Friedl T."/>
            <person name="Seufert S."/>
            <person name="Schumacher M."/>
            <person name="Overmann J."/>
            <person name="Neumann-Schaal M."/>
            <person name="Petersen J."/>
        </authorList>
    </citation>
    <scope>NUCLEOTIDE SEQUENCE [LARGE SCALE GENOMIC DNA]</scope>
    <source>
        <strain evidence="2">PCC 7102</strain>
    </source>
</reference>
<dbReference type="Proteomes" id="UP000271624">
    <property type="component" value="Unassembled WGS sequence"/>
</dbReference>
<name>A0A433V651_9CYAN</name>
<organism evidence="2 3">
    <name type="scientific">Dulcicalothrix desertica PCC 7102</name>
    <dbReference type="NCBI Taxonomy" id="232991"/>
    <lineage>
        <taxon>Bacteria</taxon>
        <taxon>Bacillati</taxon>
        <taxon>Cyanobacteriota</taxon>
        <taxon>Cyanophyceae</taxon>
        <taxon>Nostocales</taxon>
        <taxon>Calotrichaceae</taxon>
        <taxon>Dulcicalothrix</taxon>
    </lineage>
</organism>
<gene>
    <name evidence="2" type="ORF">DSM106972_066790</name>
</gene>
<feature type="region of interest" description="Disordered" evidence="1">
    <location>
        <begin position="178"/>
        <end position="205"/>
    </location>
</feature>
<accession>A0A433V651</accession>
<sequence length="205" mass="23124">MKHINQLAQQLQVSPDKLREICNLLGLPLKSNDTVDETVEQQLVHLKEVAAREAISLDEAARHLVEMRDRKVETEKGAHKFDKREYIQQRFGTDPELAAPDSFVGMLYLDADRGIQLGELRHKVVLETSTLALEEFVFNGNTSLTNGDNTDYNQAQERVQSRIDNDFFAKVNWGEGSHPLLASSSTPSHKQLKSSQPKTAQSQKK</sequence>
<protein>
    <submittedName>
        <fullName evidence="2">Uncharacterized protein</fullName>
    </submittedName>
</protein>